<evidence type="ECO:0000256" key="7">
    <source>
        <dbReference type="ARBA" id="ARBA00023277"/>
    </source>
</evidence>
<evidence type="ECO:0000256" key="4">
    <source>
        <dbReference type="ARBA" id="ARBA00022729"/>
    </source>
</evidence>
<evidence type="ECO:0000256" key="5">
    <source>
        <dbReference type="ARBA" id="ARBA00022801"/>
    </source>
</evidence>
<dbReference type="GO" id="GO:0016162">
    <property type="term" value="F:cellulose 1,4-beta-cellobiosidase activity"/>
    <property type="evidence" value="ECO:0007669"/>
    <property type="project" value="UniProtKB-EC"/>
</dbReference>
<gene>
    <name evidence="11" type="ORF">Ae201684_016554</name>
</gene>
<evidence type="ECO:0000256" key="2">
    <source>
        <dbReference type="ARBA" id="ARBA00006044"/>
    </source>
</evidence>
<evidence type="ECO:0000313" key="11">
    <source>
        <dbReference type="EMBL" id="KAF0724861.1"/>
    </source>
</evidence>
<keyword evidence="8" id="KW-0326">Glycosidase</keyword>
<comment type="catalytic activity">
    <reaction evidence="1">
        <text>Hydrolysis of (1-&gt;4)-beta-D-glucosidic linkages in cellulose and cellotetraose, releasing cellobiose from the non-reducing ends of the chains.</text>
        <dbReference type="EC" id="3.2.1.91"/>
    </reaction>
</comment>
<dbReference type="Gene3D" id="2.70.100.10">
    <property type="entry name" value="Glycoside hydrolase, family 7, domain"/>
    <property type="match status" value="1"/>
</dbReference>
<keyword evidence="7" id="KW-0119">Carbohydrate metabolism</keyword>
<evidence type="ECO:0000256" key="8">
    <source>
        <dbReference type="ARBA" id="ARBA00023295"/>
    </source>
</evidence>
<dbReference type="VEuPathDB" id="FungiDB:AeMF1_014421"/>
<keyword evidence="4 10" id="KW-0732">Signal</keyword>
<accession>A0A6G0WC71</accession>
<protein>
    <recommendedName>
        <fullName evidence="3">cellulose 1,4-beta-cellobiosidase (non-reducing end)</fullName>
        <ecNumber evidence="3">3.2.1.91</ecNumber>
    </recommendedName>
</protein>
<proteinExistence type="inferred from homology"/>
<reference evidence="11 12" key="1">
    <citation type="submission" date="2019-07" db="EMBL/GenBank/DDBJ databases">
        <title>Genomics analysis of Aphanomyces spp. identifies a new class of oomycete effector associated with host adaptation.</title>
        <authorList>
            <person name="Gaulin E."/>
        </authorList>
    </citation>
    <scope>NUCLEOTIDE SEQUENCE [LARGE SCALE GENOMIC DNA]</scope>
    <source>
        <strain evidence="11 12">ATCC 201684</strain>
    </source>
</reference>
<sequence>MKIATAIAYLAAMVAFSNAQQVGTLTPEIHPSLPSQTCTASGCTTQNTKIVLDSNWRWLHNVGGSTNCYTGNTWNSNYCPDPATFAANCAVDGADYSGTYGIAASGNGVSIKLVTKGPYSINIGSRIYLLEDDNTYKIYKLLNQEFTFDVDKWTRMVASPSMASPSKTNKAGAAYGTGYCDAQCPHDIKFINGEANVKNWVPSSVDPNAGFGQYGTCCTELDIWESNSISQAYTTHPCTVKGQTRCSSPTECGDDDTGNRYTGVCDKDGCDFNPYRYNSHNFYGPGSSFSVDSTKPVTAVTQFITDDNTANGNLVQVKRFYVQNGVAIDNAPISWSGIDPLNYLTDPVCDQAKTLFGDKNDHKPRAGSRRWVTLSREVLF</sequence>
<keyword evidence="12" id="KW-1185">Reference proteome</keyword>
<keyword evidence="6" id="KW-0136">Cellulose degradation</keyword>
<comment type="caution">
    <text evidence="11">The sequence shown here is derived from an EMBL/GenBank/DDBJ whole genome shotgun (WGS) entry which is preliminary data.</text>
</comment>
<keyword evidence="9" id="KW-0624">Polysaccharide degradation</keyword>
<evidence type="ECO:0000256" key="9">
    <source>
        <dbReference type="ARBA" id="ARBA00023326"/>
    </source>
</evidence>
<evidence type="ECO:0000313" key="12">
    <source>
        <dbReference type="Proteomes" id="UP000481153"/>
    </source>
</evidence>
<dbReference type="PANTHER" id="PTHR33753">
    <property type="entry name" value="1,4-BETA-D-GLUCAN CELLOBIOHYDROLASE B"/>
    <property type="match status" value="1"/>
</dbReference>
<dbReference type="SUPFAM" id="SSF49899">
    <property type="entry name" value="Concanavalin A-like lectins/glucanases"/>
    <property type="match status" value="1"/>
</dbReference>
<dbReference type="Pfam" id="PF00840">
    <property type="entry name" value="Glyco_hydro_7"/>
    <property type="match status" value="1"/>
</dbReference>
<evidence type="ECO:0000256" key="1">
    <source>
        <dbReference type="ARBA" id="ARBA00001641"/>
    </source>
</evidence>
<organism evidence="11 12">
    <name type="scientific">Aphanomyces euteiches</name>
    <dbReference type="NCBI Taxonomy" id="100861"/>
    <lineage>
        <taxon>Eukaryota</taxon>
        <taxon>Sar</taxon>
        <taxon>Stramenopiles</taxon>
        <taxon>Oomycota</taxon>
        <taxon>Saprolegniomycetes</taxon>
        <taxon>Saprolegniales</taxon>
        <taxon>Verrucalvaceae</taxon>
        <taxon>Aphanomyces</taxon>
    </lineage>
</organism>
<dbReference type="Proteomes" id="UP000481153">
    <property type="component" value="Unassembled WGS sequence"/>
</dbReference>
<comment type="similarity">
    <text evidence="2">Belongs to the glycosyl hydrolase 7 (cellulase C) family.</text>
</comment>
<evidence type="ECO:0000256" key="3">
    <source>
        <dbReference type="ARBA" id="ARBA00012561"/>
    </source>
</evidence>
<dbReference type="AlphaFoldDB" id="A0A6G0WC71"/>
<dbReference type="EMBL" id="VJMJ01000260">
    <property type="protein sequence ID" value="KAF0724861.1"/>
    <property type="molecule type" value="Genomic_DNA"/>
</dbReference>
<dbReference type="PRINTS" id="PR00734">
    <property type="entry name" value="GLHYDRLASE7"/>
</dbReference>
<name>A0A6G0WC71_9STRA</name>
<evidence type="ECO:0000256" key="6">
    <source>
        <dbReference type="ARBA" id="ARBA00023001"/>
    </source>
</evidence>
<dbReference type="PANTHER" id="PTHR33753:SF2">
    <property type="entry name" value="GLYCOSIDE HYDROLASE FAMILY 7 PROTEIN"/>
    <property type="match status" value="1"/>
</dbReference>
<feature type="signal peptide" evidence="10">
    <location>
        <begin position="1"/>
        <end position="19"/>
    </location>
</feature>
<dbReference type="EC" id="3.2.1.91" evidence="3"/>
<evidence type="ECO:0000256" key="10">
    <source>
        <dbReference type="SAM" id="SignalP"/>
    </source>
</evidence>
<dbReference type="InterPro" id="IPR037019">
    <property type="entry name" value="Glyco_hydro_7_sf"/>
</dbReference>
<keyword evidence="5" id="KW-0378">Hydrolase</keyword>
<dbReference type="GO" id="GO:0030245">
    <property type="term" value="P:cellulose catabolic process"/>
    <property type="evidence" value="ECO:0007669"/>
    <property type="project" value="UniProtKB-KW"/>
</dbReference>
<dbReference type="InterPro" id="IPR001722">
    <property type="entry name" value="Glyco_hydro_7"/>
</dbReference>
<dbReference type="InterPro" id="IPR013320">
    <property type="entry name" value="ConA-like_dom_sf"/>
</dbReference>
<feature type="chain" id="PRO_5026159139" description="cellulose 1,4-beta-cellobiosidase (non-reducing end)" evidence="10">
    <location>
        <begin position="20"/>
        <end position="380"/>
    </location>
</feature>